<evidence type="ECO:0000256" key="6">
    <source>
        <dbReference type="SAM" id="MobiDB-lite"/>
    </source>
</evidence>
<feature type="region of interest" description="Disordered" evidence="6">
    <location>
        <begin position="92"/>
        <end position="124"/>
    </location>
</feature>
<keyword evidence="8" id="KW-0732">Signal</keyword>
<dbReference type="EMBL" id="JAMTCK010000003">
    <property type="protein sequence ID" value="MCP2164631.1"/>
    <property type="molecule type" value="Genomic_DNA"/>
</dbReference>
<evidence type="ECO:0000256" key="4">
    <source>
        <dbReference type="ARBA" id="ARBA00022989"/>
    </source>
</evidence>
<evidence type="ECO:0000256" key="2">
    <source>
        <dbReference type="ARBA" id="ARBA00022475"/>
    </source>
</evidence>
<dbReference type="AlphaFoldDB" id="A0AAE3KDX4"/>
<organism evidence="10 11">
    <name type="scientific">Goodfellowiella coeruleoviolacea</name>
    <dbReference type="NCBI Taxonomy" id="334858"/>
    <lineage>
        <taxon>Bacteria</taxon>
        <taxon>Bacillati</taxon>
        <taxon>Actinomycetota</taxon>
        <taxon>Actinomycetes</taxon>
        <taxon>Pseudonocardiales</taxon>
        <taxon>Pseudonocardiaceae</taxon>
        <taxon>Goodfellowiella</taxon>
    </lineage>
</organism>
<keyword evidence="2" id="KW-1003">Cell membrane</keyword>
<accession>A0AAE3KDX4</accession>
<dbReference type="InterPro" id="IPR018076">
    <property type="entry name" value="T2SS_GspF_dom"/>
</dbReference>
<evidence type="ECO:0000256" key="7">
    <source>
        <dbReference type="SAM" id="Phobius"/>
    </source>
</evidence>
<dbReference type="RefSeq" id="WP_253768465.1">
    <property type="nucleotide sequence ID" value="NZ_JAMTCK010000003.1"/>
</dbReference>
<dbReference type="PANTHER" id="PTHR35007:SF3">
    <property type="entry name" value="POSSIBLE CONSERVED ALANINE RICH MEMBRANE PROTEIN"/>
    <property type="match status" value="1"/>
</dbReference>
<evidence type="ECO:0000259" key="9">
    <source>
        <dbReference type="Pfam" id="PF00482"/>
    </source>
</evidence>
<dbReference type="GO" id="GO:0005886">
    <property type="term" value="C:plasma membrane"/>
    <property type="evidence" value="ECO:0007669"/>
    <property type="project" value="UniProtKB-SubCell"/>
</dbReference>
<keyword evidence="3 7" id="KW-0812">Transmembrane</keyword>
<evidence type="ECO:0000256" key="1">
    <source>
        <dbReference type="ARBA" id="ARBA00004651"/>
    </source>
</evidence>
<feature type="chain" id="PRO_5042003860" evidence="8">
    <location>
        <begin position="25"/>
        <end position="308"/>
    </location>
</feature>
<dbReference type="PANTHER" id="PTHR35007">
    <property type="entry name" value="INTEGRAL MEMBRANE PROTEIN-RELATED"/>
    <property type="match status" value="1"/>
</dbReference>
<feature type="transmembrane region" description="Helical" evidence="7">
    <location>
        <begin position="67"/>
        <end position="88"/>
    </location>
</feature>
<evidence type="ECO:0000313" key="10">
    <source>
        <dbReference type="EMBL" id="MCP2164631.1"/>
    </source>
</evidence>
<evidence type="ECO:0000256" key="5">
    <source>
        <dbReference type="ARBA" id="ARBA00023136"/>
    </source>
</evidence>
<name>A0AAE3KDX4_9PSEU</name>
<proteinExistence type="predicted"/>
<keyword evidence="11" id="KW-1185">Reference proteome</keyword>
<dbReference type="Proteomes" id="UP001206128">
    <property type="component" value="Unassembled WGS sequence"/>
</dbReference>
<reference evidence="10" key="1">
    <citation type="submission" date="2022-06" db="EMBL/GenBank/DDBJ databases">
        <title>Genomic Encyclopedia of Archaeal and Bacterial Type Strains, Phase II (KMG-II): from individual species to whole genera.</title>
        <authorList>
            <person name="Goeker M."/>
        </authorList>
    </citation>
    <scope>NUCLEOTIDE SEQUENCE</scope>
    <source>
        <strain evidence="10">DSM 43935</strain>
    </source>
</reference>
<feature type="signal peptide" evidence="8">
    <location>
        <begin position="1"/>
        <end position="24"/>
    </location>
</feature>
<comment type="caution">
    <text evidence="10">The sequence shown here is derived from an EMBL/GenBank/DDBJ whole genome shotgun (WGS) entry which is preliminary data.</text>
</comment>
<comment type="subcellular location">
    <subcellularLocation>
        <location evidence="1">Cell membrane</location>
        <topology evidence="1">Multi-pass membrane protein</topology>
    </subcellularLocation>
</comment>
<evidence type="ECO:0000313" key="11">
    <source>
        <dbReference type="Proteomes" id="UP001206128"/>
    </source>
</evidence>
<feature type="domain" description="Type II secretion system protein GspF" evidence="9">
    <location>
        <begin position="173"/>
        <end position="291"/>
    </location>
</feature>
<evidence type="ECO:0000256" key="8">
    <source>
        <dbReference type="SAM" id="SignalP"/>
    </source>
</evidence>
<keyword evidence="5 7" id="KW-0472">Membrane</keyword>
<dbReference type="Pfam" id="PF00482">
    <property type="entry name" value="T2SSF"/>
    <property type="match status" value="1"/>
</dbReference>
<gene>
    <name evidence="10" type="ORF">LX83_001471</name>
</gene>
<evidence type="ECO:0000256" key="3">
    <source>
        <dbReference type="ARBA" id="ARBA00022692"/>
    </source>
</evidence>
<feature type="transmembrane region" description="Helical" evidence="7">
    <location>
        <begin position="273"/>
        <end position="298"/>
    </location>
</feature>
<keyword evidence="4 7" id="KW-1133">Transmembrane helix</keyword>
<protein>
    <submittedName>
        <fullName evidence="10">Type II secretion system (T2SS), protein F</fullName>
    </submittedName>
</protein>
<sequence length="308" mass="31015">MNHHSLAALLVAVAVLLAPGPAPARARVVRLTTPTRSAATRAHWRPFRLAVGPVVGTAVVLALSGRWVGTATALVAGGLLLAVLGALASRSAGAPPSGPPGGAEPRPGLPWSADSPGAGRLPGQLGWRGRPGRLGQLGRFGWFGPFGRVGAAGPPRPARRSATDPHLATCWELLAACLRAGLAVPTAVRAVAEAVPGPAGQVLRRVADLMALGADPVRAWTPALAHPDTAPLARGARRSARSGAALAGVAAELAERVRGQAADQAEARAQRTAVWVTGPLGLCFLPAFLCLGVLPVVVGLAGEALTAG</sequence>